<proteinExistence type="predicted"/>
<name>A0A645CZH6_9ZZZZ</name>
<evidence type="ECO:0000313" key="1">
    <source>
        <dbReference type="EMBL" id="MPM82275.1"/>
    </source>
</evidence>
<comment type="caution">
    <text evidence="1">The sequence shown here is derived from an EMBL/GenBank/DDBJ whole genome shotgun (WGS) entry which is preliminary data.</text>
</comment>
<gene>
    <name evidence="1" type="ORF">SDC9_129336</name>
</gene>
<dbReference type="EMBL" id="VSSQ01031403">
    <property type="protein sequence ID" value="MPM82275.1"/>
    <property type="molecule type" value="Genomic_DNA"/>
</dbReference>
<protein>
    <submittedName>
        <fullName evidence="1">Uncharacterized protein</fullName>
    </submittedName>
</protein>
<organism evidence="1">
    <name type="scientific">bioreactor metagenome</name>
    <dbReference type="NCBI Taxonomy" id="1076179"/>
    <lineage>
        <taxon>unclassified sequences</taxon>
        <taxon>metagenomes</taxon>
        <taxon>ecological metagenomes</taxon>
    </lineage>
</organism>
<accession>A0A645CZH6</accession>
<dbReference type="AlphaFoldDB" id="A0A645CZH6"/>
<sequence>MDKFIPFEKLSKKKRQELCKSQRGSWGAVNPVTRKSKDAKAYDRKKARKWSEEPMTVPFDFFGPALICCLIAIRIML</sequence>
<reference evidence="1" key="1">
    <citation type="submission" date="2019-08" db="EMBL/GenBank/DDBJ databases">
        <authorList>
            <person name="Kucharzyk K."/>
            <person name="Murdoch R.W."/>
            <person name="Higgins S."/>
            <person name="Loffler F."/>
        </authorList>
    </citation>
    <scope>NUCLEOTIDE SEQUENCE</scope>
</reference>